<keyword evidence="5" id="KW-0269">Exonuclease</keyword>
<gene>
    <name evidence="9" type="primary">LOC103337687</name>
</gene>
<name>A0ABM0PFZ3_PRUMU</name>
<reference evidence="8" key="1">
    <citation type="journal article" date="2012" name="Nat. Commun.">
        <title>The genome of Prunus mume.</title>
        <authorList>
            <person name="Zhang Q."/>
            <person name="Chen W."/>
            <person name="Sun L."/>
            <person name="Zhao F."/>
            <person name="Huang B."/>
            <person name="Yang W."/>
            <person name="Tao Y."/>
            <person name="Wang J."/>
            <person name="Yuan Z."/>
            <person name="Fan G."/>
            <person name="Xing Z."/>
            <person name="Han C."/>
            <person name="Pan H."/>
            <person name="Zhong X."/>
            <person name="Shi W."/>
            <person name="Liang X."/>
            <person name="Du D."/>
            <person name="Sun F."/>
            <person name="Xu Z."/>
            <person name="Hao R."/>
            <person name="Lv T."/>
            <person name="Lv Y."/>
            <person name="Zheng Z."/>
            <person name="Sun M."/>
            <person name="Luo L."/>
            <person name="Cai M."/>
            <person name="Gao Y."/>
            <person name="Wang J."/>
            <person name="Yin Y."/>
            <person name="Xu X."/>
            <person name="Cheng T."/>
            <person name="Wang J."/>
        </authorList>
    </citation>
    <scope>NUCLEOTIDE SEQUENCE [LARGE SCALE GENOMIC DNA]</scope>
</reference>
<keyword evidence="4" id="KW-0378">Hydrolase</keyword>
<dbReference type="Gene3D" id="3.30.420.10">
    <property type="entry name" value="Ribonuclease H-like superfamily/Ribonuclease H"/>
    <property type="match status" value="1"/>
</dbReference>
<feature type="domain" description="Exonuclease" evidence="7">
    <location>
        <begin position="22"/>
        <end position="184"/>
    </location>
</feature>
<evidence type="ECO:0000256" key="1">
    <source>
        <dbReference type="ARBA" id="ARBA00004123"/>
    </source>
</evidence>
<reference evidence="9" key="2">
    <citation type="submission" date="2025-08" db="UniProtKB">
        <authorList>
            <consortium name="RefSeq"/>
        </authorList>
    </citation>
    <scope>IDENTIFICATION</scope>
</reference>
<sequence>MAKQDWVVSKRGKKSKATISNGMVAVDCEMVLCEDGSEALVKVCVVDENLQVQLDELVNALVKKVADYRTEITGVSASDLDRVTCTLADIQKRLKKLLSGETILVGHSLCNDLQTLKIDHARVIDTAYIFKYSDGPIFRKLSLNYLCKSVLGYEVRKPGSPHSCLDDACAAMKLVLAKIKREIGDIIPPVQEDVP</sequence>
<accession>A0ABM0PFZ3</accession>
<dbReference type="InterPro" id="IPR034922">
    <property type="entry name" value="REX1-like_exo"/>
</dbReference>
<dbReference type="PANTHER" id="PTHR12801">
    <property type="entry name" value="RNA EXONUCLEASE REXO1 / RECO3 FAMILY MEMBER-RELATED"/>
    <property type="match status" value="1"/>
</dbReference>
<evidence type="ECO:0000313" key="8">
    <source>
        <dbReference type="Proteomes" id="UP000694861"/>
    </source>
</evidence>
<keyword evidence="6" id="KW-0539">Nucleus</keyword>
<dbReference type="InterPro" id="IPR012337">
    <property type="entry name" value="RNaseH-like_sf"/>
</dbReference>
<dbReference type="CDD" id="cd06145">
    <property type="entry name" value="REX1_like"/>
    <property type="match status" value="1"/>
</dbReference>
<dbReference type="GeneID" id="103337687"/>
<evidence type="ECO:0000256" key="3">
    <source>
        <dbReference type="ARBA" id="ARBA00022722"/>
    </source>
</evidence>
<evidence type="ECO:0000256" key="4">
    <source>
        <dbReference type="ARBA" id="ARBA00022801"/>
    </source>
</evidence>
<evidence type="ECO:0000259" key="7">
    <source>
        <dbReference type="SMART" id="SM00479"/>
    </source>
</evidence>
<keyword evidence="3" id="KW-0540">Nuclease</keyword>
<dbReference type="PANTHER" id="PTHR12801:SF115">
    <property type="entry name" value="FI18136P1-RELATED"/>
    <property type="match status" value="1"/>
</dbReference>
<dbReference type="RefSeq" id="XP_008239082.1">
    <property type="nucleotide sequence ID" value="XM_008240860.1"/>
</dbReference>
<evidence type="ECO:0000256" key="5">
    <source>
        <dbReference type="ARBA" id="ARBA00022839"/>
    </source>
</evidence>
<proteinExistence type="inferred from homology"/>
<evidence type="ECO:0000256" key="6">
    <source>
        <dbReference type="ARBA" id="ARBA00023242"/>
    </source>
</evidence>
<organism evidence="8 9">
    <name type="scientific">Prunus mume</name>
    <name type="common">Japanese apricot</name>
    <name type="synonym">Armeniaca mume</name>
    <dbReference type="NCBI Taxonomy" id="102107"/>
    <lineage>
        <taxon>Eukaryota</taxon>
        <taxon>Viridiplantae</taxon>
        <taxon>Streptophyta</taxon>
        <taxon>Embryophyta</taxon>
        <taxon>Tracheophyta</taxon>
        <taxon>Spermatophyta</taxon>
        <taxon>Magnoliopsida</taxon>
        <taxon>eudicotyledons</taxon>
        <taxon>Gunneridae</taxon>
        <taxon>Pentapetalae</taxon>
        <taxon>rosids</taxon>
        <taxon>fabids</taxon>
        <taxon>Rosales</taxon>
        <taxon>Rosaceae</taxon>
        <taxon>Amygdaloideae</taxon>
        <taxon>Amygdaleae</taxon>
        <taxon>Prunus</taxon>
    </lineage>
</organism>
<dbReference type="Proteomes" id="UP000694861">
    <property type="component" value="Linkage group LG1"/>
</dbReference>
<keyword evidence="8" id="KW-1185">Reference proteome</keyword>
<dbReference type="SUPFAM" id="SSF53098">
    <property type="entry name" value="Ribonuclease H-like"/>
    <property type="match status" value="1"/>
</dbReference>
<comment type="subcellular location">
    <subcellularLocation>
        <location evidence="1">Nucleus</location>
    </subcellularLocation>
</comment>
<dbReference type="SMART" id="SM00479">
    <property type="entry name" value="EXOIII"/>
    <property type="match status" value="1"/>
</dbReference>
<protein>
    <submittedName>
        <fullName evidence="9">Small RNA degrading nuclease 1-like</fullName>
    </submittedName>
</protein>
<comment type="similarity">
    <text evidence="2">Belongs to the REXO1/REXO3 family.</text>
</comment>
<dbReference type="InterPro" id="IPR013520">
    <property type="entry name" value="Ribonucl_H"/>
</dbReference>
<dbReference type="InterPro" id="IPR047021">
    <property type="entry name" value="REXO1/3/4-like"/>
</dbReference>
<evidence type="ECO:0000256" key="2">
    <source>
        <dbReference type="ARBA" id="ARBA00006357"/>
    </source>
</evidence>
<evidence type="ECO:0000313" key="9">
    <source>
        <dbReference type="RefSeq" id="XP_008239082.1"/>
    </source>
</evidence>
<dbReference type="InterPro" id="IPR036397">
    <property type="entry name" value="RNaseH_sf"/>
</dbReference>